<dbReference type="RefSeq" id="WP_188435177.1">
    <property type="nucleotide sequence ID" value="NZ_BMCM01000001.1"/>
</dbReference>
<keyword evidence="2" id="KW-1185">Reference proteome</keyword>
<sequence length="87" mass="9483">MLNIIATSSPASDDLWRWFSAQRAISEAITAFEDAGSGLLPLVEASEWQADGVRALHALIIDLKDRTMAEVGVLNSRLWELEAAGRS</sequence>
<gene>
    <name evidence="1" type="ORF">GCM10007269_06960</name>
</gene>
<evidence type="ECO:0000313" key="1">
    <source>
        <dbReference type="EMBL" id="GGD66360.1"/>
    </source>
</evidence>
<reference evidence="2" key="1">
    <citation type="journal article" date="2019" name="Int. J. Syst. Evol. Microbiol.">
        <title>The Global Catalogue of Microorganisms (GCM) 10K type strain sequencing project: providing services to taxonomists for standard genome sequencing and annotation.</title>
        <authorList>
            <consortium name="The Broad Institute Genomics Platform"/>
            <consortium name="The Broad Institute Genome Sequencing Center for Infectious Disease"/>
            <person name="Wu L."/>
            <person name="Ma J."/>
        </authorList>
    </citation>
    <scope>NUCLEOTIDE SEQUENCE [LARGE SCALE GENOMIC DNA]</scope>
    <source>
        <strain evidence="2">CCM 7640</strain>
    </source>
</reference>
<comment type="caution">
    <text evidence="1">The sequence shown here is derived from an EMBL/GenBank/DDBJ whole genome shotgun (WGS) entry which is preliminary data.</text>
</comment>
<name>A0ABQ1RFF3_9MICO</name>
<proteinExistence type="predicted"/>
<protein>
    <submittedName>
        <fullName evidence="1">Uncharacterized protein</fullName>
    </submittedName>
</protein>
<organism evidence="1 2">
    <name type="scientific">Microbacterium murale</name>
    <dbReference type="NCBI Taxonomy" id="1081040"/>
    <lineage>
        <taxon>Bacteria</taxon>
        <taxon>Bacillati</taxon>
        <taxon>Actinomycetota</taxon>
        <taxon>Actinomycetes</taxon>
        <taxon>Micrococcales</taxon>
        <taxon>Microbacteriaceae</taxon>
        <taxon>Microbacterium</taxon>
    </lineage>
</organism>
<evidence type="ECO:0000313" key="2">
    <source>
        <dbReference type="Proteomes" id="UP000629365"/>
    </source>
</evidence>
<dbReference type="EMBL" id="BMCM01000001">
    <property type="protein sequence ID" value="GGD66360.1"/>
    <property type="molecule type" value="Genomic_DNA"/>
</dbReference>
<dbReference type="Proteomes" id="UP000629365">
    <property type="component" value="Unassembled WGS sequence"/>
</dbReference>
<accession>A0ABQ1RFF3</accession>